<sequence length="126" mass="14189">MRYFSSFVAGPAASQREDQNRVMLNLGHFKTSKLVIVRSMFEDHMPPFISSDFVLTMSSVKLVLVGRRQERDGIRYIRLWPAHAPSSNYSNDGNADPSMSWCVPPPNLATCTAATELWSAAHRDDE</sequence>
<reference evidence="1 2" key="2">
    <citation type="submission" date="2018-11" db="EMBL/GenBank/DDBJ databases">
        <authorList>
            <consortium name="Pathogen Informatics"/>
        </authorList>
    </citation>
    <scope>NUCLEOTIDE SEQUENCE [LARGE SCALE GENOMIC DNA]</scope>
</reference>
<organism evidence="3">
    <name type="scientific">Soboliphyme baturini</name>
    <dbReference type="NCBI Taxonomy" id="241478"/>
    <lineage>
        <taxon>Eukaryota</taxon>
        <taxon>Metazoa</taxon>
        <taxon>Ecdysozoa</taxon>
        <taxon>Nematoda</taxon>
        <taxon>Enoplea</taxon>
        <taxon>Dorylaimia</taxon>
        <taxon>Dioctophymatida</taxon>
        <taxon>Dioctophymatoidea</taxon>
        <taxon>Soboliphymatidae</taxon>
        <taxon>Soboliphyme</taxon>
    </lineage>
</organism>
<dbReference type="WBParaSite" id="SBAD_0000650101-mRNA-1">
    <property type="protein sequence ID" value="SBAD_0000650101-mRNA-1"/>
    <property type="gene ID" value="SBAD_0000650101"/>
</dbReference>
<evidence type="ECO:0000313" key="2">
    <source>
        <dbReference type="Proteomes" id="UP000270296"/>
    </source>
</evidence>
<dbReference type="EMBL" id="UZAM01009607">
    <property type="protein sequence ID" value="VDP09626.1"/>
    <property type="molecule type" value="Genomic_DNA"/>
</dbReference>
<evidence type="ECO:0000313" key="3">
    <source>
        <dbReference type="WBParaSite" id="SBAD_0000650101-mRNA-1"/>
    </source>
</evidence>
<keyword evidence="2" id="KW-1185">Reference proteome</keyword>
<dbReference type="AlphaFoldDB" id="A0A183IRL1"/>
<accession>A0A183IRL1</accession>
<gene>
    <name evidence="1" type="ORF">SBAD_LOCUS6258</name>
</gene>
<proteinExistence type="predicted"/>
<evidence type="ECO:0000313" key="1">
    <source>
        <dbReference type="EMBL" id="VDP09626.1"/>
    </source>
</evidence>
<protein>
    <submittedName>
        <fullName evidence="1 3">Uncharacterized protein</fullName>
    </submittedName>
</protein>
<dbReference type="Proteomes" id="UP000270296">
    <property type="component" value="Unassembled WGS sequence"/>
</dbReference>
<name>A0A183IRL1_9BILA</name>
<reference evidence="3" key="1">
    <citation type="submission" date="2016-06" db="UniProtKB">
        <authorList>
            <consortium name="WormBaseParasite"/>
        </authorList>
    </citation>
    <scope>IDENTIFICATION</scope>
</reference>